<dbReference type="GO" id="GO:0006508">
    <property type="term" value="P:proteolysis"/>
    <property type="evidence" value="ECO:0007669"/>
    <property type="project" value="UniProtKB-KW"/>
</dbReference>
<dbReference type="Gene3D" id="2.40.10.10">
    <property type="entry name" value="Trypsin-like serine proteases"/>
    <property type="match status" value="1"/>
</dbReference>
<dbReference type="EMBL" id="RAVZ01000032">
    <property type="protein sequence ID" value="RKG92093.1"/>
    <property type="molecule type" value="Genomic_DNA"/>
</dbReference>
<dbReference type="InterPro" id="IPR001254">
    <property type="entry name" value="Trypsin_dom"/>
</dbReference>
<keyword evidence="5" id="KW-1185">Reference proteome</keyword>
<dbReference type="PANTHER" id="PTHR24276">
    <property type="entry name" value="POLYSERASE-RELATED"/>
    <property type="match status" value="1"/>
</dbReference>
<feature type="domain" description="Peptidase S1" evidence="3">
    <location>
        <begin position="71"/>
        <end position="293"/>
    </location>
</feature>
<dbReference type="GO" id="GO:0004252">
    <property type="term" value="F:serine-type endopeptidase activity"/>
    <property type="evidence" value="ECO:0007669"/>
    <property type="project" value="InterPro"/>
</dbReference>
<keyword evidence="4" id="KW-0645">Protease</keyword>
<gene>
    <name evidence="4" type="ORF">D7V88_07405</name>
</gene>
<dbReference type="InterPro" id="IPR001314">
    <property type="entry name" value="Peptidase_S1A"/>
</dbReference>
<dbReference type="AlphaFoldDB" id="A0A3A8JR07"/>
<dbReference type="CDD" id="cd00190">
    <property type="entry name" value="Tryp_SPc"/>
    <property type="match status" value="1"/>
</dbReference>
<dbReference type="SUPFAM" id="SSF50494">
    <property type="entry name" value="Trypsin-like serine proteases"/>
    <property type="match status" value="1"/>
</dbReference>
<proteinExistence type="inferred from homology"/>
<dbReference type="InterPro" id="IPR050430">
    <property type="entry name" value="Peptidase_S1"/>
</dbReference>
<comment type="caution">
    <text evidence="4">The sequence shown here is derived from an EMBL/GenBank/DDBJ whole genome shotgun (WGS) entry which is preliminary data.</text>
</comment>
<dbReference type="InterPro" id="IPR009003">
    <property type="entry name" value="Peptidase_S1_PA"/>
</dbReference>
<dbReference type="PRINTS" id="PR00722">
    <property type="entry name" value="CHYMOTRYPSIN"/>
</dbReference>
<accession>A0A3A8JR07</accession>
<keyword evidence="4" id="KW-0378">Hydrolase</keyword>
<dbReference type="PROSITE" id="PS00134">
    <property type="entry name" value="TRYPSIN_HIS"/>
    <property type="match status" value="1"/>
</dbReference>
<dbReference type="SMART" id="SM00020">
    <property type="entry name" value="Tryp_SPc"/>
    <property type="match status" value="1"/>
</dbReference>
<dbReference type="InterPro" id="IPR018114">
    <property type="entry name" value="TRYPSIN_HIS"/>
</dbReference>
<reference evidence="5" key="1">
    <citation type="submission" date="2018-09" db="EMBL/GenBank/DDBJ databases">
        <authorList>
            <person name="Livingstone P.G."/>
            <person name="Whitworth D.E."/>
        </authorList>
    </citation>
    <scope>NUCLEOTIDE SEQUENCE [LARGE SCALE GENOMIC DNA]</scope>
    <source>
        <strain evidence="5">CA054A</strain>
    </source>
</reference>
<evidence type="ECO:0000259" key="3">
    <source>
        <dbReference type="PROSITE" id="PS50240"/>
    </source>
</evidence>
<name>A0A3A8JR07_9BACT</name>
<dbReference type="InterPro" id="IPR043504">
    <property type="entry name" value="Peptidase_S1_PA_chymotrypsin"/>
</dbReference>
<keyword evidence="2" id="KW-1015">Disulfide bond</keyword>
<evidence type="ECO:0000313" key="5">
    <source>
        <dbReference type="Proteomes" id="UP000268094"/>
    </source>
</evidence>
<organism evidence="4 5">
    <name type="scientific">Corallococcus terminator</name>
    <dbReference type="NCBI Taxonomy" id="2316733"/>
    <lineage>
        <taxon>Bacteria</taxon>
        <taxon>Pseudomonadati</taxon>
        <taxon>Myxococcota</taxon>
        <taxon>Myxococcia</taxon>
        <taxon>Myxococcales</taxon>
        <taxon>Cystobacterineae</taxon>
        <taxon>Myxococcaceae</taxon>
        <taxon>Corallococcus</taxon>
    </lineage>
</organism>
<dbReference type="PROSITE" id="PS50240">
    <property type="entry name" value="TRYPSIN_DOM"/>
    <property type="match status" value="1"/>
</dbReference>
<evidence type="ECO:0000256" key="1">
    <source>
        <dbReference type="ARBA" id="ARBA00007664"/>
    </source>
</evidence>
<dbReference type="PANTHER" id="PTHR24276:SF98">
    <property type="entry name" value="FI18310P1-RELATED"/>
    <property type="match status" value="1"/>
</dbReference>
<dbReference type="Proteomes" id="UP000268094">
    <property type="component" value="Unassembled WGS sequence"/>
</dbReference>
<evidence type="ECO:0000256" key="2">
    <source>
        <dbReference type="ARBA" id="ARBA00023157"/>
    </source>
</evidence>
<dbReference type="FunFam" id="2.40.10.10:FF:000068">
    <property type="entry name" value="transmembrane protease serine 2"/>
    <property type="match status" value="1"/>
</dbReference>
<dbReference type="Pfam" id="PF00089">
    <property type="entry name" value="Trypsin"/>
    <property type="match status" value="1"/>
</dbReference>
<protein>
    <submittedName>
        <fullName evidence="4">Serine protease</fullName>
    </submittedName>
</protein>
<evidence type="ECO:0000313" key="4">
    <source>
        <dbReference type="EMBL" id="RKG92093.1"/>
    </source>
</evidence>
<comment type="similarity">
    <text evidence="1">Belongs to the peptidase S1 family.</text>
</comment>
<sequence>MGRGGCPGFLAPRVAHDAGSRLSGPRARHGGRMTRRAWWAGLSLVGLLGCGGSVEESDPASPSVERTEQEIIGGSVAVRYQLPYQVRIMVQGVFTCGGTLTKAGWVVTAAHCVEGIAPSAIRVIAGDLLLSTLEADEQVRTVSRKVIHPSYVAVEPLHDVALLQLAQPFALSAAVQPLALPTAPAPQGLHTASGWGATQTGPTSNALKYTSLRVLGPANCQALVGSGHVPSAQLCATPPNSSTNVCQRDDGGPLALGGRLYGILSEHGSSQCNTFSVFSNVFTYVPWIQSYTG</sequence>